<dbReference type="InterPro" id="IPR059000">
    <property type="entry name" value="ATPase_P-type_domA"/>
</dbReference>
<dbReference type="InterPro" id="IPR023298">
    <property type="entry name" value="ATPase_P-typ_TM_dom_sf"/>
</dbReference>
<dbReference type="GO" id="GO:0030007">
    <property type="term" value="P:intracellular potassium ion homeostasis"/>
    <property type="evidence" value="ECO:0007669"/>
    <property type="project" value="TreeGrafter"/>
</dbReference>
<dbReference type="GO" id="GO:1902600">
    <property type="term" value="P:proton transmembrane transport"/>
    <property type="evidence" value="ECO:0007669"/>
    <property type="project" value="TreeGrafter"/>
</dbReference>
<evidence type="ECO:0000256" key="5">
    <source>
        <dbReference type="ARBA" id="ARBA00023136"/>
    </source>
</evidence>
<dbReference type="InterPro" id="IPR023299">
    <property type="entry name" value="ATPase_P-typ_cyto_dom_N"/>
</dbReference>
<keyword evidence="8" id="KW-0378">Hydrolase</keyword>
<dbReference type="EC" id="3.6.3.8" evidence="8"/>
<dbReference type="Gene3D" id="3.40.50.1000">
    <property type="entry name" value="HAD superfamily/HAD-like"/>
    <property type="match status" value="1"/>
</dbReference>
<evidence type="ECO:0000256" key="3">
    <source>
        <dbReference type="ARBA" id="ARBA00022692"/>
    </source>
</evidence>
<dbReference type="SUPFAM" id="SSF81660">
    <property type="entry name" value="Metal cation-transporting ATPase, ATP-binding domain N"/>
    <property type="match status" value="1"/>
</dbReference>
<evidence type="ECO:0000256" key="2">
    <source>
        <dbReference type="ARBA" id="ARBA00005675"/>
    </source>
</evidence>
<comment type="subcellular location">
    <subcellularLocation>
        <location evidence="1">Membrane</location>
        <topology evidence="1">Multi-pass membrane protein</topology>
    </subcellularLocation>
</comment>
<dbReference type="EC" id="3.6.3.-" evidence="8"/>
<dbReference type="InterPro" id="IPR008250">
    <property type="entry name" value="ATPase_P-typ_transduc_dom_A_sf"/>
</dbReference>
<keyword evidence="5 6" id="KW-0472">Membrane</keyword>
<evidence type="ECO:0000256" key="6">
    <source>
        <dbReference type="SAM" id="Phobius"/>
    </source>
</evidence>
<accession>A0A4U9RHP4</accession>
<dbReference type="GO" id="GO:0000166">
    <property type="term" value="F:nucleotide binding"/>
    <property type="evidence" value="ECO:0007669"/>
    <property type="project" value="InterPro"/>
</dbReference>
<feature type="transmembrane region" description="Helical" evidence="6">
    <location>
        <begin position="860"/>
        <end position="878"/>
    </location>
</feature>
<reference evidence="8 9" key="1">
    <citation type="submission" date="2019-05" db="EMBL/GenBank/DDBJ databases">
        <authorList>
            <consortium name="Pathogen Informatics"/>
        </authorList>
    </citation>
    <scope>NUCLEOTIDE SEQUENCE [LARGE SCALE GENOMIC DNA]</scope>
    <source>
        <strain evidence="8 9">NCTC503</strain>
    </source>
</reference>
<dbReference type="GO" id="GO:0006883">
    <property type="term" value="P:intracellular sodium ion homeostasis"/>
    <property type="evidence" value="ECO:0007669"/>
    <property type="project" value="TreeGrafter"/>
</dbReference>
<feature type="transmembrane region" description="Helical" evidence="6">
    <location>
        <begin position="57"/>
        <end position="74"/>
    </location>
</feature>
<dbReference type="PANTHER" id="PTHR43294:SF20">
    <property type="entry name" value="P-TYPE ATPASE"/>
    <property type="match status" value="1"/>
</dbReference>
<feature type="transmembrane region" description="Helical" evidence="6">
    <location>
        <begin position="798"/>
        <end position="816"/>
    </location>
</feature>
<dbReference type="AlphaFoldDB" id="A0A4U9RHP4"/>
<keyword evidence="3 6" id="KW-0812">Transmembrane</keyword>
<dbReference type="KEGG" id="hhw:NCTC503_01663"/>
<dbReference type="GO" id="GO:1990573">
    <property type="term" value="P:potassium ion import across plasma membrane"/>
    <property type="evidence" value="ECO:0007669"/>
    <property type="project" value="TreeGrafter"/>
</dbReference>
<dbReference type="SUPFAM" id="SSF81653">
    <property type="entry name" value="Calcium ATPase, transduction domain A"/>
    <property type="match status" value="1"/>
</dbReference>
<evidence type="ECO:0000313" key="9">
    <source>
        <dbReference type="Proteomes" id="UP000308489"/>
    </source>
</evidence>
<organism evidence="8 9">
    <name type="scientific">Hathewaya histolytica</name>
    <name type="common">Clostridium histolyticum</name>
    <dbReference type="NCBI Taxonomy" id="1498"/>
    <lineage>
        <taxon>Bacteria</taxon>
        <taxon>Bacillati</taxon>
        <taxon>Bacillota</taxon>
        <taxon>Clostridia</taxon>
        <taxon>Eubacteriales</taxon>
        <taxon>Clostridiaceae</taxon>
        <taxon>Hathewaya</taxon>
    </lineage>
</organism>
<feature type="transmembrane region" description="Helical" evidence="6">
    <location>
        <begin position="828"/>
        <end position="848"/>
    </location>
</feature>
<dbReference type="Pfam" id="PF00690">
    <property type="entry name" value="Cation_ATPase_N"/>
    <property type="match status" value="1"/>
</dbReference>
<dbReference type="Gene3D" id="1.20.1110.10">
    <property type="entry name" value="Calcium-transporting ATPase, transmembrane domain"/>
    <property type="match status" value="1"/>
</dbReference>
<dbReference type="SUPFAM" id="SSF56784">
    <property type="entry name" value="HAD-like"/>
    <property type="match status" value="1"/>
</dbReference>
<gene>
    <name evidence="8" type="ORF">NCTC503_01663</name>
</gene>
<evidence type="ECO:0000256" key="4">
    <source>
        <dbReference type="ARBA" id="ARBA00022989"/>
    </source>
</evidence>
<evidence type="ECO:0000256" key="1">
    <source>
        <dbReference type="ARBA" id="ARBA00004141"/>
    </source>
</evidence>
<dbReference type="InterPro" id="IPR004014">
    <property type="entry name" value="ATPase_P-typ_cation-transptr_N"/>
</dbReference>
<evidence type="ECO:0000313" key="8">
    <source>
        <dbReference type="EMBL" id="VTQ90748.1"/>
    </source>
</evidence>
<feature type="transmembrane region" description="Helical" evidence="6">
    <location>
        <begin position="762"/>
        <end position="786"/>
    </location>
</feature>
<dbReference type="GO" id="GO:0016787">
    <property type="term" value="F:hydrolase activity"/>
    <property type="evidence" value="ECO:0007669"/>
    <property type="project" value="UniProtKB-KW"/>
</dbReference>
<dbReference type="SUPFAM" id="SSF81665">
    <property type="entry name" value="Calcium ATPase, transmembrane domain M"/>
    <property type="match status" value="1"/>
</dbReference>
<feature type="transmembrane region" description="Helical" evidence="6">
    <location>
        <begin position="692"/>
        <end position="713"/>
    </location>
</feature>
<dbReference type="EMBL" id="LR590481">
    <property type="protein sequence ID" value="VTQ90748.1"/>
    <property type="molecule type" value="Genomic_DNA"/>
</dbReference>
<dbReference type="InterPro" id="IPR023214">
    <property type="entry name" value="HAD_sf"/>
</dbReference>
<dbReference type="GO" id="GO:0005886">
    <property type="term" value="C:plasma membrane"/>
    <property type="evidence" value="ECO:0007669"/>
    <property type="project" value="TreeGrafter"/>
</dbReference>
<keyword evidence="4 6" id="KW-1133">Transmembrane helix</keyword>
<name>A0A4U9RHP4_HATHI</name>
<dbReference type="RefSeq" id="WP_171012021.1">
    <property type="nucleotide sequence ID" value="NZ_LR590481.1"/>
</dbReference>
<proteinExistence type="inferred from homology"/>
<dbReference type="GO" id="GO:0036376">
    <property type="term" value="P:sodium ion export across plasma membrane"/>
    <property type="evidence" value="ECO:0007669"/>
    <property type="project" value="TreeGrafter"/>
</dbReference>
<dbReference type="Pfam" id="PF00122">
    <property type="entry name" value="E1-E2_ATPase"/>
    <property type="match status" value="1"/>
</dbReference>
<dbReference type="Gene3D" id="3.40.1110.10">
    <property type="entry name" value="Calcium-transporting ATPase, cytoplasmic domain N"/>
    <property type="match status" value="1"/>
</dbReference>
<feature type="transmembrane region" description="Helical" evidence="6">
    <location>
        <begin position="80"/>
        <end position="98"/>
    </location>
</feature>
<feature type="transmembrane region" description="Helical" evidence="6">
    <location>
        <begin position="269"/>
        <end position="297"/>
    </location>
</feature>
<protein>
    <submittedName>
        <fullName evidence="8">Cation-transporting ATPase</fullName>
        <ecNumber evidence="8">3.6.3.-</ecNumber>
        <ecNumber evidence="8">3.6.3.8</ecNumber>
    </submittedName>
</protein>
<sequence>MKDWYKTSYKNVLEDLHSDLELGLNYDKVERNREAYGRNIISNPNSTSMFKLFLKEIFQAWFICSIILMIILYYLNLRYIFVISFGLVGILFLFFLILDLEEEKKLNSLAVLNDATAKVIREGKEEIIRVEDLVVGDIVFLFKNSYVPADIRVIEVNKLKVNELPITGKDYLVEKFPAKLEGDLSIDKMSNMVFKSTIIKEGSGLGIVVSTGMDTKIGSFMKTLSLHENHKEFFINEVRKVMNKFALAGIGLSLLCGVFGYTLGVERQILTEIIATLIFVTLPVQNIIVLVIILFIYMKKKRTDGVFLKNISCIKHIAKTQTLFLNKYGILSKDEMIIRKIFVDDKLLFIKSKGSFEIQKIYKDQQEITKKDINNFNYATLERLINISLLCNDSDYTRENEEFKGASKEIAMIKFGLNNYIDKKELNNKYSRIFKVPIEGNNGIKTTVNKVENNYRANVVGNLDVILENSTHILKSGIEVELKNEDLDKIKESALDMAIEGMEITAFAYRNFNYEPSKDENIESNLVFVGLIGFLNPIKIETYSFKDTCNDLNVNPIVFTDDNKMVAKVFGKEIGIIGDTNEIYSGVEFDFMSLKELNNVVSKEVLFSKLDEHHKEIVVKGHKDKKYYTLAIGNKLIDLPYMSKGDISISMGKNSSNIVKKISDVFIDDLNINKIFKLIFESRFITRFCKTLIYETFLCSSIFIFYLILSLILNKGKILSLYEVFLINIPLVITNCIVILMEDKRSIFNREEPRTYYGEKDYNLNLSFLLMKSIGIALISYVFYSYSVSRFIDIPNSLILFFNLGIGIVFTPLNLINNGIIFKNLVSNILVILNILFMFFITSVLGSMKGFSFIMFSKEHYVFITAILIIHYIFSLSFKKVSYAIEEMYMDYY</sequence>
<feature type="transmembrane region" description="Helical" evidence="6">
    <location>
        <begin position="719"/>
        <end position="741"/>
    </location>
</feature>
<comment type="similarity">
    <text evidence="2">Belongs to the cation transport ATPase (P-type) (TC 3.A.3) family. Type IIA subfamily.</text>
</comment>
<dbReference type="Pfam" id="PF13246">
    <property type="entry name" value="Cation_ATPase"/>
    <property type="match status" value="1"/>
</dbReference>
<evidence type="ECO:0000259" key="7">
    <source>
        <dbReference type="SMART" id="SM00831"/>
    </source>
</evidence>
<dbReference type="SMART" id="SM00831">
    <property type="entry name" value="Cation_ATPase_N"/>
    <property type="match status" value="1"/>
</dbReference>
<keyword evidence="9" id="KW-1185">Reference proteome</keyword>
<dbReference type="GO" id="GO:0005391">
    <property type="term" value="F:P-type sodium:potassium-exchanging transporter activity"/>
    <property type="evidence" value="ECO:0007669"/>
    <property type="project" value="TreeGrafter"/>
</dbReference>
<feature type="transmembrane region" description="Helical" evidence="6">
    <location>
        <begin position="245"/>
        <end position="263"/>
    </location>
</feature>
<dbReference type="InterPro" id="IPR036412">
    <property type="entry name" value="HAD-like_sf"/>
</dbReference>
<dbReference type="InterPro" id="IPR050510">
    <property type="entry name" value="Cation_transp_ATPase_P-type"/>
</dbReference>
<feature type="domain" description="Cation-transporting P-type ATPase N-terminal" evidence="7">
    <location>
        <begin position="3"/>
        <end position="74"/>
    </location>
</feature>
<dbReference type="Proteomes" id="UP000308489">
    <property type="component" value="Chromosome 1"/>
</dbReference>
<dbReference type="PANTHER" id="PTHR43294">
    <property type="entry name" value="SODIUM/POTASSIUM-TRANSPORTING ATPASE SUBUNIT ALPHA"/>
    <property type="match status" value="1"/>
</dbReference>
<dbReference type="Gene3D" id="2.70.150.10">
    <property type="entry name" value="Calcium-transporting ATPase, cytoplasmic transduction domain A"/>
    <property type="match status" value="1"/>
</dbReference>